<dbReference type="EMBL" id="KZ679263">
    <property type="protein sequence ID" value="PTB40078.1"/>
    <property type="molecule type" value="Genomic_DNA"/>
</dbReference>
<dbReference type="AlphaFoldDB" id="A0A2T3Z5I0"/>
<sequence>MAQTLLFLSASDDPYRTRSASSDSLFQPRTTAVIPGQVPRCTSAAPARCWHRSPGRRHALRSVDQTRKTLQPLHILLVYTATLVLVRGWFGQSSSSSSSSSSSIIRIIPAPCRHTKCFGTSTPSPSTAKYQRRTVPVNTALSRHDQLPFPQRYLAVHAARPLSLSHTHSQLALSWPVQRLLLLLPLPLLVHAGTHASSFALCRLPFSHRSPQISHTPFAQKIP</sequence>
<evidence type="ECO:0000313" key="1">
    <source>
        <dbReference type="EMBL" id="PTB40078.1"/>
    </source>
</evidence>
<protein>
    <submittedName>
        <fullName evidence="1">Uncharacterized protein</fullName>
    </submittedName>
</protein>
<reference evidence="1 2" key="1">
    <citation type="submission" date="2016-07" db="EMBL/GenBank/DDBJ databases">
        <title>Multiple horizontal gene transfer events from other fungi enriched the ability of initially mycotrophic Trichoderma (Ascomycota) to feed on dead plant biomass.</title>
        <authorList>
            <consortium name="DOE Joint Genome Institute"/>
            <person name="Aerts A."/>
            <person name="Atanasova L."/>
            <person name="Chenthamara K."/>
            <person name="Zhang J."/>
            <person name="Grujic M."/>
            <person name="Henrissat B."/>
            <person name="Kuo A."/>
            <person name="Salamov A."/>
            <person name="Lipzen A."/>
            <person name="Labutti K."/>
            <person name="Barry K."/>
            <person name="Miao Y."/>
            <person name="Rahimi M.J."/>
            <person name="Shen Q."/>
            <person name="Grigoriev I.V."/>
            <person name="Kubicek C.P."/>
            <person name="Druzhinina I.S."/>
        </authorList>
    </citation>
    <scope>NUCLEOTIDE SEQUENCE [LARGE SCALE GENOMIC DNA]</scope>
    <source>
        <strain evidence="1 2">CBS 433.97</strain>
    </source>
</reference>
<keyword evidence="2" id="KW-1185">Reference proteome</keyword>
<organism evidence="1 2">
    <name type="scientific">Trichoderma asperellum (strain ATCC 204424 / CBS 433.97 / NBRC 101777)</name>
    <dbReference type="NCBI Taxonomy" id="1042311"/>
    <lineage>
        <taxon>Eukaryota</taxon>
        <taxon>Fungi</taxon>
        <taxon>Dikarya</taxon>
        <taxon>Ascomycota</taxon>
        <taxon>Pezizomycotina</taxon>
        <taxon>Sordariomycetes</taxon>
        <taxon>Hypocreomycetidae</taxon>
        <taxon>Hypocreales</taxon>
        <taxon>Hypocreaceae</taxon>
        <taxon>Trichoderma</taxon>
    </lineage>
</organism>
<evidence type="ECO:0000313" key="2">
    <source>
        <dbReference type="Proteomes" id="UP000240493"/>
    </source>
</evidence>
<gene>
    <name evidence="1" type="ORF">M441DRAFT_459212</name>
</gene>
<name>A0A2T3Z5I0_TRIA4</name>
<accession>A0A2T3Z5I0</accession>
<proteinExistence type="predicted"/>
<dbReference type="Proteomes" id="UP000240493">
    <property type="component" value="Unassembled WGS sequence"/>
</dbReference>